<proteinExistence type="predicted"/>
<sequence>VLVGWLRQYSYEVTSQWHLTSTMDDDDTQYQYCDIVIVSPSIHNQPVVILELLATGTDKEIDEHFTRSLEYSIINFTRADDTLSNPHWQNKEQAADGLNVMHIWHDMNFKT</sequence>
<evidence type="ECO:0000313" key="2">
    <source>
        <dbReference type="Proteomes" id="UP000789739"/>
    </source>
</evidence>
<dbReference type="AlphaFoldDB" id="A0A9N9ECF0"/>
<feature type="non-terminal residue" evidence="1">
    <location>
        <position position="1"/>
    </location>
</feature>
<accession>A0A9N9ECF0</accession>
<reference evidence="1" key="1">
    <citation type="submission" date="2021-06" db="EMBL/GenBank/DDBJ databases">
        <authorList>
            <person name="Kallberg Y."/>
            <person name="Tangrot J."/>
            <person name="Rosling A."/>
        </authorList>
    </citation>
    <scope>NUCLEOTIDE SEQUENCE</scope>
    <source>
        <strain evidence="1">BR232B</strain>
    </source>
</reference>
<dbReference type="EMBL" id="CAJVPI010004926">
    <property type="protein sequence ID" value="CAG8670927.1"/>
    <property type="molecule type" value="Genomic_DNA"/>
</dbReference>
<comment type="caution">
    <text evidence="1">The sequence shown here is derived from an EMBL/GenBank/DDBJ whole genome shotgun (WGS) entry which is preliminary data.</text>
</comment>
<evidence type="ECO:0000313" key="1">
    <source>
        <dbReference type="EMBL" id="CAG8670927.1"/>
    </source>
</evidence>
<keyword evidence="2" id="KW-1185">Reference proteome</keyword>
<name>A0A9N9ECF0_9GLOM</name>
<protein>
    <submittedName>
        <fullName evidence="1">1069_t:CDS:1</fullName>
    </submittedName>
</protein>
<gene>
    <name evidence="1" type="ORF">PBRASI_LOCUS11300</name>
</gene>
<organism evidence="1 2">
    <name type="scientific">Paraglomus brasilianum</name>
    <dbReference type="NCBI Taxonomy" id="144538"/>
    <lineage>
        <taxon>Eukaryota</taxon>
        <taxon>Fungi</taxon>
        <taxon>Fungi incertae sedis</taxon>
        <taxon>Mucoromycota</taxon>
        <taxon>Glomeromycotina</taxon>
        <taxon>Glomeromycetes</taxon>
        <taxon>Paraglomerales</taxon>
        <taxon>Paraglomeraceae</taxon>
        <taxon>Paraglomus</taxon>
    </lineage>
</organism>
<dbReference type="OrthoDB" id="2434387at2759"/>
<dbReference type="Proteomes" id="UP000789739">
    <property type="component" value="Unassembled WGS sequence"/>
</dbReference>